<evidence type="ECO:0000256" key="3">
    <source>
        <dbReference type="ARBA" id="ARBA00022519"/>
    </source>
</evidence>
<evidence type="ECO:0000256" key="12">
    <source>
        <dbReference type="ARBA" id="ARBA00023065"/>
    </source>
</evidence>
<dbReference type="InterPro" id="IPR010204">
    <property type="entry name" value="NqrC"/>
</dbReference>
<keyword evidence="6" id="KW-0288">FMN</keyword>
<evidence type="ECO:0000256" key="14">
    <source>
        <dbReference type="ARBA" id="ARBA00023136"/>
    </source>
</evidence>
<keyword evidence="15" id="KW-0739">Sodium transport</keyword>
<keyword evidence="8" id="KW-1278">Translocase</keyword>
<dbReference type="PANTHER" id="PTHR37838:SF1">
    <property type="entry name" value="NA(+)-TRANSLOCATING NADH-QUINONE REDUCTASE SUBUNIT C"/>
    <property type="match status" value="1"/>
</dbReference>
<evidence type="ECO:0000256" key="4">
    <source>
        <dbReference type="ARBA" id="ARBA00022553"/>
    </source>
</evidence>
<feature type="transmembrane region" description="Helical" evidence="16">
    <location>
        <begin position="12"/>
        <end position="32"/>
    </location>
</feature>
<evidence type="ECO:0000256" key="11">
    <source>
        <dbReference type="ARBA" id="ARBA00023053"/>
    </source>
</evidence>
<feature type="domain" description="FMN-binding" evidence="17">
    <location>
        <begin position="100"/>
        <end position="192"/>
    </location>
</feature>
<keyword evidence="14 16" id="KW-0472">Membrane</keyword>
<keyword evidence="7 16" id="KW-0812">Transmembrane</keyword>
<protein>
    <submittedName>
        <fullName evidence="18">Na+-transporting NADH:ubiquinone oxidoreductase subunit C</fullName>
    </submittedName>
</protein>
<dbReference type="GO" id="GO:0016020">
    <property type="term" value="C:membrane"/>
    <property type="evidence" value="ECO:0007669"/>
    <property type="project" value="InterPro"/>
</dbReference>
<evidence type="ECO:0000256" key="15">
    <source>
        <dbReference type="ARBA" id="ARBA00023201"/>
    </source>
</evidence>
<evidence type="ECO:0000256" key="5">
    <source>
        <dbReference type="ARBA" id="ARBA00022630"/>
    </source>
</evidence>
<dbReference type="Proteomes" id="UP000184207">
    <property type="component" value="Unassembled WGS sequence"/>
</dbReference>
<dbReference type="SMART" id="SM00900">
    <property type="entry name" value="FMN_bind"/>
    <property type="match status" value="1"/>
</dbReference>
<evidence type="ECO:0000256" key="7">
    <source>
        <dbReference type="ARBA" id="ARBA00022692"/>
    </source>
</evidence>
<keyword evidence="12" id="KW-0406">Ion transport</keyword>
<gene>
    <name evidence="18" type="ORF">SAMN02745226_00589</name>
</gene>
<dbReference type="InterPro" id="IPR007329">
    <property type="entry name" value="FMN-bd"/>
</dbReference>
<dbReference type="GO" id="GO:0010181">
    <property type="term" value="F:FMN binding"/>
    <property type="evidence" value="ECO:0007669"/>
    <property type="project" value="InterPro"/>
</dbReference>
<evidence type="ECO:0000256" key="2">
    <source>
        <dbReference type="ARBA" id="ARBA00022475"/>
    </source>
</evidence>
<dbReference type="Pfam" id="PF04205">
    <property type="entry name" value="FMN_bind"/>
    <property type="match status" value="1"/>
</dbReference>
<evidence type="ECO:0000313" key="19">
    <source>
        <dbReference type="Proteomes" id="UP000184207"/>
    </source>
</evidence>
<keyword evidence="5" id="KW-0285">Flavoprotein</keyword>
<dbReference type="AlphaFoldDB" id="A0A1M7S778"/>
<evidence type="ECO:0000256" key="8">
    <source>
        <dbReference type="ARBA" id="ARBA00022967"/>
    </source>
</evidence>
<reference evidence="19" key="1">
    <citation type="submission" date="2016-12" db="EMBL/GenBank/DDBJ databases">
        <authorList>
            <person name="Varghese N."/>
            <person name="Submissions S."/>
        </authorList>
    </citation>
    <scope>NUCLEOTIDE SEQUENCE [LARGE SCALE GENOMIC DNA]</scope>
    <source>
        <strain evidence="19">DSM 13020</strain>
    </source>
</reference>
<organism evidence="18 19">
    <name type="scientific">Fervidobacterium gondwanense DSM 13020</name>
    <dbReference type="NCBI Taxonomy" id="1121883"/>
    <lineage>
        <taxon>Bacteria</taxon>
        <taxon>Thermotogati</taxon>
        <taxon>Thermotogota</taxon>
        <taxon>Thermotogae</taxon>
        <taxon>Thermotogales</taxon>
        <taxon>Fervidobacteriaceae</taxon>
        <taxon>Fervidobacterium</taxon>
    </lineage>
</organism>
<keyword evidence="4" id="KW-0597">Phosphoprotein</keyword>
<sequence length="202" mass="22305">MKFDRESKIYTVIFTFVISFVFVFVLSGLNYLTTSKVKINQELFTVRAVLNAMGISYKSNEEALEIYKSQVKVENVGSYTLFSAVVNGDEVYAILFNGSGLWGNISGVLAVNKDVSKIVGIDFISQSETPGLGGRIEESWFKDQFKNESLVNDRIIVSTTKVSETKDDGQVDAITGATLTSKSIEKIIATYIPILKELLGVK</sequence>
<evidence type="ECO:0000256" key="16">
    <source>
        <dbReference type="SAM" id="Phobius"/>
    </source>
</evidence>
<evidence type="ECO:0000256" key="6">
    <source>
        <dbReference type="ARBA" id="ARBA00022643"/>
    </source>
</evidence>
<dbReference type="GO" id="GO:0006814">
    <property type="term" value="P:sodium ion transport"/>
    <property type="evidence" value="ECO:0007669"/>
    <property type="project" value="UniProtKB-KW"/>
</dbReference>
<keyword evidence="1" id="KW-0813">Transport</keyword>
<keyword evidence="9 16" id="KW-1133">Transmembrane helix</keyword>
<dbReference type="EMBL" id="FRDJ01000002">
    <property type="protein sequence ID" value="SHN54300.1"/>
    <property type="molecule type" value="Genomic_DNA"/>
</dbReference>
<evidence type="ECO:0000256" key="10">
    <source>
        <dbReference type="ARBA" id="ARBA00023027"/>
    </source>
</evidence>
<dbReference type="GO" id="GO:0016655">
    <property type="term" value="F:oxidoreductase activity, acting on NAD(P)H, quinone or similar compound as acceptor"/>
    <property type="evidence" value="ECO:0007669"/>
    <property type="project" value="InterPro"/>
</dbReference>
<keyword evidence="2" id="KW-1003">Cell membrane</keyword>
<dbReference type="RefSeq" id="WP_072758145.1">
    <property type="nucleotide sequence ID" value="NZ_FRDJ01000002.1"/>
</dbReference>
<keyword evidence="19" id="KW-1185">Reference proteome</keyword>
<keyword evidence="13 18" id="KW-0830">Ubiquinone</keyword>
<keyword evidence="11" id="KW-0915">Sodium</keyword>
<keyword evidence="10" id="KW-0520">NAD</keyword>
<proteinExistence type="predicted"/>
<dbReference type="STRING" id="1121883.SAMN02745226_00589"/>
<evidence type="ECO:0000256" key="9">
    <source>
        <dbReference type="ARBA" id="ARBA00022989"/>
    </source>
</evidence>
<evidence type="ECO:0000256" key="13">
    <source>
        <dbReference type="ARBA" id="ARBA00023075"/>
    </source>
</evidence>
<dbReference type="OrthoDB" id="9794010at2"/>
<evidence type="ECO:0000313" key="18">
    <source>
        <dbReference type="EMBL" id="SHN54300.1"/>
    </source>
</evidence>
<accession>A0A1M7S778</accession>
<evidence type="ECO:0000256" key="1">
    <source>
        <dbReference type="ARBA" id="ARBA00022448"/>
    </source>
</evidence>
<dbReference type="PANTHER" id="PTHR37838">
    <property type="entry name" value="NA(+)-TRANSLOCATING NADH-QUINONE REDUCTASE SUBUNIT C"/>
    <property type="match status" value="1"/>
</dbReference>
<keyword evidence="3" id="KW-0997">Cell inner membrane</keyword>
<evidence type="ECO:0000259" key="17">
    <source>
        <dbReference type="SMART" id="SM00900"/>
    </source>
</evidence>
<name>A0A1M7S778_FERGO</name>